<dbReference type="InterPro" id="IPR000917">
    <property type="entry name" value="Sulfatase_N"/>
</dbReference>
<dbReference type="GO" id="GO:0005539">
    <property type="term" value="F:glycosaminoglycan binding"/>
    <property type="evidence" value="ECO:0007669"/>
    <property type="project" value="TreeGrafter"/>
</dbReference>
<comment type="similarity">
    <text evidence="1">Belongs to the sulfatase family.</text>
</comment>
<dbReference type="CDD" id="cd16147">
    <property type="entry name" value="G6S"/>
    <property type="match status" value="1"/>
</dbReference>
<evidence type="ECO:0000259" key="4">
    <source>
        <dbReference type="Pfam" id="PF00884"/>
    </source>
</evidence>
<dbReference type="PIRSF" id="PIRSF000972">
    <property type="entry name" value="Arylsulf_plant"/>
    <property type="match status" value="1"/>
</dbReference>
<dbReference type="GO" id="GO:0018958">
    <property type="term" value="P:phenol-containing compound metabolic process"/>
    <property type="evidence" value="ECO:0007669"/>
    <property type="project" value="InterPro"/>
</dbReference>
<dbReference type="InterPro" id="IPR017850">
    <property type="entry name" value="Alkaline_phosphatase_core_sf"/>
</dbReference>
<feature type="region of interest" description="Disordered" evidence="2">
    <location>
        <begin position="207"/>
        <end position="233"/>
    </location>
</feature>
<keyword evidence="3" id="KW-0732">Signal</keyword>
<reference evidence="5 6" key="1">
    <citation type="journal article" date="2014" name="Nat. Commun.">
        <title>Multiple recent horizontal transfers of a large genomic region in cheese making fungi.</title>
        <authorList>
            <person name="Cheeseman K."/>
            <person name="Ropars J."/>
            <person name="Renault P."/>
            <person name="Dupont J."/>
            <person name="Gouzy J."/>
            <person name="Branca A."/>
            <person name="Abraham A.L."/>
            <person name="Ceppi M."/>
            <person name="Conseiller E."/>
            <person name="Debuchy R."/>
            <person name="Malagnac F."/>
            <person name="Goarin A."/>
            <person name="Silar P."/>
            <person name="Lacoste S."/>
            <person name="Sallet E."/>
            <person name="Bensimon A."/>
            <person name="Giraud T."/>
            <person name="Brygoo Y."/>
        </authorList>
    </citation>
    <scope>NUCLEOTIDE SEQUENCE [LARGE SCALE GENOMIC DNA]</scope>
    <source>
        <strain evidence="6">FM 013</strain>
    </source>
</reference>
<dbReference type="PANTHER" id="PTHR43108">
    <property type="entry name" value="N-ACETYLGLUCOSAMINE-6-SULFATASE FAMILY MEMBER"/>
    <property type="match status" value="1"/>
</dbReference>
<feature type="domain" description="Sulfatase N-terminal" evidence="4">
    <location>
        <begin position="42"/>
        <end position="358"/>
    </location>
</feature>
<dbReference type="GO" id="GO:0004065">
    <property type="term" value="F:arylsulfatase activity"/>
    <property type="evidence" value="ECO:0007669"/>
    <property type="project" value="InterPro"/>
</dbReference>
<accession>A0A0G4PHK7</accession>
<sequence>MKLLSGLALVLHIGATIPLAGAVQAESPTSTPGQDDVKSKPPNFLFIMADDQDLLLDSTSYTPLTLKHIAEKGATFHNHFVTTVIYVYPPWGGSPKFIEQGFNDNYLPVWLQNAGYNTYYTGKLMNAHSVENYDNPYTYDYMNATYQQNKEAPKSYLGQHTTEIIREKALGFLDDAIAGERPFFVAVSPIAPHSNFNGTYGAGSGPLWMDEPIPEKQSRSSVPKCKDSPNGQLQPSPRRLILTFHEKLPYRNQSVIDCNDHYYRQRLRALQGVDELVDSLVTRLKNSGKMDNTYIIFTSDNGFHISQHRLPPGKTCGFEEDVRVPFFVRGPGIPEGHQEYAVTTHIDLAPTVFDLAGISLRSDFDGTPLPLLRNAGTVHEHVAVEYWGQAMFEGGLSNLGTPTVPNNTYKAIRILADEYNLFYSVWCNNEHELYDLSNDPHHVNNLWTNSSAGSVEILGRKLNQVIPRLDAPLMVLKSCKGFGCIKPWTTLHPEHSVDNLKEALDEKYDVFYQKQPKVSYDRCEYGYTIDAEGPQHPFSLRMGYSLDQWI</sequence>
<dbReference type="Proteomes" id="UP000053732">
    <property type="component" value="Unassembled WGS sequence"/>
</dbReference>
<evidence type="ECO:0000256" key="3">
    <source>
        <dbReference type="SAM" id="SignalP"/>
    </source>
</evidence>
<evidence type="ECO:0000256" key="2">
    <source>
        <dbReference type="SAM" id="MobiDB-lite"/>
    </source>
</evidence>
<dbReference type="InterPro" id="IPR012083">
    <property type="entry name" value="Arylsulfatase"/>
</dbReference>
<keyword evidence="6" id="KW-1185">Reference proteome</keyword>
<dbReference type="SUPFAM" id="SSF53649">
    <property type="entry name" value="Alkaline phosphatase-like"/>
    <property type="match status" value="1"/>
</dbReference>
<dbReference type="GO" id="GO:0008449">
    <property type="term" value="F:N-acetylglucosamine-6-sulfatase activity"/>
    <property type="evidence" value="ECO:0007669"/>
    <property type="project" value="TreeGrafter"/>
</dbReference>
<organism evidence="5 6">
    <name type="scientific">Penicillium camemberti (strain FM 013)</name>
    <dbReference type="NCBI Taxonomy" id="1429867"/>
    <lineage>
        <taxon>Eukaryota</taxon>
        <taxon>Fungi</taxon>
        <taxon>Dikarya</taxon>
        <taxon>Ascomycota</taxon>
        <taxon>Pezizomycotina</taxon>
        <taxon>Eurotiomycetes</taxon>
        <taxon>Eurotiomycetidae</taxon>
        <taxon>Eurotiales</taxon>
        <taxon>Aspergillaceae</taxon>
        <taxon>Penicillium</taxon>
    </lineage>
</organism>
<dbReference type="Pfam" id="PF00884">
    <property type="entry name" value="Sulfatase"/>
    <property type="match status" value="1"/>
</dbReference>
<feature type="signal peptide" evidence="3">
    <location>
        <begin position="1"/>
        <end position="22"/>
    </location>
</feature>
<dbReference type="PANTHER" id="PTHR43108:SF8">
    <property type="entry name" value="SD21168P"/>
    <property type="match status" value="1"/>
</dbReference>
<feature type="chain" id="PRO_5005195545" evidence="3">
    <location>
        <begin position="23"/>
        <end position="550"/>
    </location>
</feature>
<dbReference type="EMBL" id="HG793149">
    <property type="protein sequence ID" value="CRL25726.1"/>
    <property type="molecule type" value="Genomic_DNA"/>
</dbReference>
<evidence type="ECO:0000313" key="6">
    <source>
        <dbReference type="Proteomes" id="UP000053732"/>
    </source>
</evidence>
<proteinExistence type="inferred from homology"/>
<protein>
    <submittedName>
        <fullName evidence="5">Arylsulfatase, plant</fullName>
    </submittedName>
</protein>
<name>A0A0G4PHK7_PENC3</name>
<evidence type="ECO:0000256" key="1">
    <source>
        <dbReference type="ARBA" id="ARBA00008779"/>
    </source>
</evidence>
<evidence type="ECO:0000313" key="5">
    <source>
        <dbReference type="EMBL" id="CRL25726.1"/>
    </source>
</evidence>
<gene>
    <name evidence="5" type="ORF">PCAMFM013_S016g000007</name>
</gene>
<dbReference type="Gene3D" id="3.40.720.10">
    <property type="entry name" value="Alkaline Phosphatase, subunit A"/>
    <property type="match status" value="1"/>
</dbReference>
<dbReference type="AlphaFoldDB" id="A0A0G4PHK7"/>
<dbReference type="STRING" id="1429867.A0A0G4PHK7"/>